<feature type="domain" description="Fatty acid desaturase" evidence="3">
    <location>
        <begin position="87"/>
        <end position="347"/>
    </location>
</feature>
<keyword evidence="2" id="KW-1133">Transmembrane helix</keyword>
<keyword evidence="2" id="KW-0812">Transmembrane</keyword>
<dbReference type="Proteomes" id="UP001499841">
    <property type="component" value="Unassembled WGS sequence"/>
</dbReference>
<organism evidence="4 5">
    <name type="scientific">Georgenia daeguensis</name>
    <dbReference type="NCBI Taxonomy" id="908355"/>
    <lineage>
        <taxon>Bacteria</taxon>
        <taxon>Bacillati</taxon>
        <taxon>Actinomycetota</taxon>
        <taxon>Actinomycetes</taxon>
        <taxon>Micrococcales</taxon>
        <taxon>Bogoriellaceae</taxon>
        <taxon>Georgenia</taxon>
    </lineage>
</organism>
<accession>A0ABP8EPL6</accession>
<evidence type="ECO:0000313" key="5">
    <source>
        <dbReference type="Proteomes" id="UP001499841"/>
    </source>
</evidence>
<dbReference type="InterPro" id="IPR012171">
    <property type="entry name" value="Fatty_acid_desaturase"/>
</dbReference>
<comment type="caution">
    <text evidence="4">The sequence shown here is derived from an EMBL/GenBank/DDBJ whole genome shotgun (WGS) entry which is preliminary data.</text>
</comment>
<name>A0ABP8EPL6_9MICO</name>
<dbReference type="RefSeq" id="WP_345036810.1">
    <property type="nucleotide sequence ID" value="NZ_BAABBA010000001.1"/>
</dbReference>
<dbReference type="InterPro" id="IPR005804">
    <property type="entry name" value="FA_desaturase_dom"/>
</dbReference>
<dbReference type="EMBL" id="BAABBA010000001">
    <property type="protein sequence ID" value="GAA4285933.1"/>
    <property type="molecule type" value="Genomic_DNA"/>
</dbReference>
<dbReference type="CDD" id="cd03506">
    <property type="entry name" value="Delta6-FADS-like"/>
    <property type="match status" value="1"/>
</dbReference>
<evidence type="ECO:0000313" key="4">
    <source>
        <dbReference type="EMBL" id="GAA4285933.1"/>
    </source>
</evidence>
<protein>
    <submittedName>
        <fullName evidence="4">Acyl-CoA desaturase</fullName>
    </submittedName>
</protein>
<dbReference type="PANTHER" id="PTHR19353:SF19">
    <property type="entry name" value="DELTA(5) FATTY ACID DESATURASE C-RELATED"/>
    <property type="match status" value="1"/>
</dbReference>
<proteinExistence type="predicted"/>
<evidence type="ECO:0000256" key="1">
    <source>
        <dbReference type="SAM" id="MobiDB-lite"/>
    </source>
</evidence>
<feature type="region of interest" description="Disordered" evidence="1">
    <location>
        <begin position="1"/>
        <end position="34"/>
    </location>
</feature>
<dbReference type="Pfam" id="PF00487">
    <property type="entry name" value="FA_desaturase"/>
    <property type="match status" value="1"/>
</dbReference>
<dbReference type="PANTHER" id="PTHR19353">
    <property type="entry name" value="FATTY ACID DESATURASE 2"/>
    <property type="match status" value="1"/>
</dbReference>
<keyword evidence="5" id="KW-1185">Reference proteome</keyword>
<feature type="transmembrane region" description="Helical" evidence="2">
    <location>
        <begin position="91"/>
        <end position="112"/>
    </location>
</feature>
<feature type="compositionally biased region" description="Basic and acidic residues" evidence="1">
    <location>
        <begin position="19"/>
        <end position="34"/>
    </location>
</feature>
<sequence length="381" mass="42746">MSQTLDHSSPTPGPAVRQAGERRDDDSPRRRPGAARERQLSDFTALTAIVQQAGLMRRRYGYYWSKLIGLTLAGLALAAVFVWIGNSWWQMVTAVVLALLMTQIAFLGHDAAHRQIFVSGKWNEWVSLIVINLFAGMGHGWWNRKHNKHHAAPNKLDADPDIAPGVLAFTPQAAQARTNPVTRWLATKQGYFFYPLLLLEGVNLHVQGVKRVVSRGEVKRRWVELSFITVRLVSYFALVFLVLSPGKAAAFIGIQLAVFGMYMGLSFAPNHIGMPIVPPDVKIDFLRRQVLMSRNVTGGRWVDTFMGGLNFQVEHHLFPSMARPHLRKVAPIVREYCEKLGVRYTETSIGQSYVAVTKYINNVGRAGLDVWACPLATQYRV</sequence>
<evidence type="ECO:0000259" key="3">
    <source>
        <dbReference type="Pfam" id="PF00487"/>
    </source>
</evidence>
<feature type="compositionally biased region" description="Polar residues" evidence="1">
    <location>
        <begin position="1"/>
        <end position="10"/>
    </location>
</feature>
<reference evidence="5" key="1">
    <citation type="journal article" date="2019" name="Int. J. Syst. Evol. Microbiol.">
        <title>The Global Catalogue of Microorganisms (GCM) 10K type strain sequencing project: providing services to taxonomists for standard genome sequencing and annotation.</title>
        <authorList>
            <consortium name="The Broad Institute Genomics Platform"/>
            <consortium name="The Broad Institute Genome Sequencing Center for Infectious Disease"/>
            <person name="Wu L."/>
            <person name="Ma J."/>
        </authorList>
    </citation>
    <scope>NUCLEOTIDE SEQUENCE [LARGE SCALE GENOMIC DNA]</scope>
    <source>
        <strain evidence="5">JCM 17459</strain>
    </source>
</reference>
<dbReference type="PIRSF" id="PIRSF015921">
    <property type="entry name" value="FA_sphinglp_des"/>
    <property type="match status" value="1"/>
</dbReference>
<feature type="transmembrane region" description="Helical" evidence="2">
    <location>
        <begin position="67"/>
        <end position="85"/>
    </location>
</feature>
<gene>
    <name evidence="4" type="ORF">GCM10022262_02920</name>
</gene>
<keyword evidence="2" id="KW-0472">Membrane</keyword>
<evidence type="ECO:0000256" key="2">
    <source>
        <dbReference type="SAM" id="Phobius"/>
    </source>
</evidence>